<dbReference type="AlphaFoldDB" id="T1XAZ4"/>
<dbReference type="PANTHER" id="PTHR30614:SF42">
    <property type="entry name" value="GLUTAMATE_ASPARTATE IMPORT PERMEASE PROTEIN GLTJ"/>
    <property type="match status" value="1"/>
</dbReference>
<dbReference type="RefSeq" id="WP_021006861.1">
    <property type="nucleotide sequence ID" value="NC_022247.1"/>
</dbReference>
<keyword evidence="5 8" id="KW-0812">Transmembrane</keyword>
<organism evidence="10 11">
    <name type="scientific">Variovorax paradoxus B4</name>
    <dbReference type="NCBI Taxonomy" id="1246301"/>
    <lineage>
        <taxon>Bacteria</taxon>
        <taxon>Pseudomonadati</taxon>
        <taxon>Pseudomonadota</taxon>
        <taxon>Betaproteobacteria</taxon>
        <taxon>Burkholderiales</taxon>
        <taxon>Comamonadaceae</taxon>
        <taxon>Variovorax</taxon>
    </lineage>
</organism>
<dbReference type="Pfam" id="PF00528">
    <property type="entry name" value="BPD_transp_1"/>
    <property type="match status" value="1"/>
</dbReference>
<evidence type="ECO:0000313" key="10">
    <source>
        <dbReference type="EMBL" id="AGU49350.1"/>
    </source>
</evidence>
<dbReference type="InterPro" id="IPR000515">
    <property type="entry name" value="MetI-like"/>
</dbReference>
<accession>T1XAZ4</accession>
<dbReference type="HOGENOM" id="CLU_019602_1_3_4"/>
<evidence type="ECO:0000256" key="1">
    <source>
        <dbReference type="ARBA" id="ARBA00004429"/>
    </source>
</evidence>
<gene>
    <name evidence="10" type="primary">gltJ2</name>
    <name evidence="10" type="ORF">VAPA_1c22460</name>
</gene>
<keyword evidence="7 8" id="KW-0472">Membrane</keyword>
<dbReference type="OrthoDB" id="6534575at2"/>
<dbReference type="PROSITE" id="PS50928">
    <property type="entry name" value="ABC_TM1"/>
    <property type="match status" value="1"/>
</dbReference>
<dbReference type="SUPFAM" id="SSF161098">
    <property type="entry name" value="MetI-like"/>
    <property type="match status" value="1"/>
</dbReference>
<dbReference type="GO" id="GO:0043190">
    <property type="term" value="C:ATP-binding cassette (ABC) transporter complex"/>
    <property type="evidence" value="ECO:0007669"/>
    <property type="project" value="InterPro"/>
</dbReference>
<dbReference type="EMBL" id="CP003911">
    <property type="protein sequence ID" value="AGU49350.1"/>
    <property type="molecule type" value="Genomic_DNA"/>
</dbReference>
<dbReference type="CDD" id="cd06261">
    <property type="entry name" value="TM_PBP2"/>
    <property type="match status" value="1"/>
</dbReference>
<dbReference type="KEGG" id="vpd:VAPA_1c22460"/>
<evidence type="ECO:0000256" key="7">
    <source>
        <dbReference type="ARBA" id="ARBA00023136"/>
    </source>
</evidence>
<keyword evidence="3 8" id="KW-0813">Transport</keyword>
<dbReference type="Proteomes" id="UP000016223">
    <property type="component" value="Chromosome 1"/>
</dbReference>
<comment type="similarity">
    <text evidence="2">Belongs to the binding-protein-dependent transport system permease family. HisMQ subfamily.</text>
</comment>
<reference evidence="10 11" key="1">
    <citation type="submission" date="2012-10" db="EMBL/GenBank/DDBJ databases">
        <title>Genome sequence of Variovorax paradoxus B4.</title>
        <authorList>
            <person name="Schuldes J."/>
            <person name="Brandt U."/>
            <person name="Hiessl S."/>
            <person name="Wuebbeler J.H."/>
            <person name="Thuermer A."/>
            <person name="Steinbuechel A."/>
            <person name="Daniel R."/>
        </authorList>
    </citation>
    <scope>NUCLEOTIDE SEQUENCE [LARGE SCALE GENOMIC DNA]</scope>
    <source>
        <strain evidence="10 11">B4</strain>
    </source>
</reference>
<evidence type="ECO:0000313" key="11">
    <source>
        <dbReference type="Proteomes" id="UP000016223"/>
    </source>
</evidence>
<feature type="domain" description="ABC transmembrane type-1" evidence="9">
    <location>
        <begin position="29"/>
        <end position="227"/>
    </location>
</feature>
<evidence type="ECO:0000256" key="8">
    <source>
        <dbReference type="RuleBase" id="RU363032"/>
    </source>
</evidence>
<dbReference type="GO" id="GO:0022857">
    <property type="term" value="F:transmembrane transporter activity"/>
    <property type="evidence" value="ECO:0007669"/>
    <property type="project" value="InterPro"/>
</dbReference>
<dbReference type="GO" id="GO:0006865">
    <property type="term" value="P:amino acid transport"/>
    <property type="evidence" value="ECO:0007669"/>
    <property type="project" value="TreeGrafter"/>
</dbReference>
<sequence>MNYNWNWRVLFEQSPTGEGSYLHLLLTGMQWTLATTGLVCVLAVLLGTAVGVARTLPFAAVRIAGRCYVEIFRNIPLIVQLFLWYFVLPELLPPDLARWVKQLPSASFWAAVIGIGLYMSARVAEQVRSGIESLPSGQSMAAKAVGFTIFQMYRHVLLPRAYRVIWPTLTTDLTNTVKATSVALTIGLSELTAQANAMQEFSFQVFEAFSAALAIYFVVNMAMLMAMRRVERYIAMPGYSGGR</sequence>
<dbReference type="InterPro" id="IPR010065">
    <property type="entry name" value="AA_ABC_transptr_permease_3TM"/>
</dbReference>
<dbReference type="PANTHER" id="PTHR30614">
    <property type="entry name" value="MEMBRANE COMPONENT OF AMINO ACID ABC TRANSPORTER"/>
    <property type="match status" value="1"/>
</dbReference>
<evidence type="ECO:0000256" key="6">
    <source>
        <dbReference type="ARBA" id="ARBA00022989"/>
    </source>
</evidence>
<keyword evidence="4" id="KW-1003">Cell membrane</keyword>
<feature type="transmembrane region" description="Helical" evidence="8">
    <location>
        <begin position="208"/>
        <end position="227"/>
    </location>
</feature>
<dbReference type="PATRIC" id="fig|1246301.3.peg.2275"/>
<feature type="transmembrane region" description="Helical" evidence="8">
    <location>
        <begin position="68"/>
        <end position="87"/>
    </location>
</feature>
<feature type="transmembrane region" description="Helical" evidence="8">
    <location>
        <begin position="99"/>
        <end position="119"/>
    </location>
</feature>
<evidence type="ECO:0000256" key="5">
    <source>
        <dbReference type="ARBA" id="ARBA00022692"/>
    </source>
</evidence>
<keyword evidence="6 8" id="KW-1133">Transmembrane helix</keyword>
<evidence type="ECO:0000259" key="9">
    <source>
        <dbReference type="PROSITE" id="PS50928"/>
    </source>
</evidence>
<dbReference type="NCBIfam" id="TIGR01726">
    <property type="entry name" value="HEQRo_perm_3TM"/>
    <property type="match status" value="1"/>
</dbReference>
<dbReference type="InterPro" id="IPR043429">
    <property type="entry name" value="ArtM/GltK/GlnP/TcyL/YhdX-like"/>
</dbReference>
<name>T1XAZ4_VARPD</name>
<protein>
    <submittedName>
        <fullName evidence="10">Putative glutamate/aspartate ABC transporter, permease protein GltJ</fullName>
    </submittedName>
</protein>
<evidence type="ECO:0000256" key="3">
    <source>
        <dbReference type="ARBA" id="ARBA00022448"/>
    </source>
</evidence>
<evidence type="ECO:0000256" key="4">
    <source>
        <dbReference type="ARBA" id="ARBA00022475"/>
    </source>
</evidence>
<comment type="subcellular location">
    <subcellularLocation>
        <location evidence="1">Cell inner membrane</location>
        <topology evidence="1">Multi-pass membrane protein</topology>
    </subcellularLocation>
    <subcellularLocation>
        <location evidence="8">Cell membrane</location>
        <topology evidence="8">Multi-pass membrane protein</topology>
    </subcellularLocation>
</comment>
<dbReference type="Gene3D" id="1.10.3720.10">
    <property type="entry name" value="MetI-like"/>
    <property type="match status" value="1"/>
</dbReference>
<evidence type="ECO:0000256" key="2">
    <source>
        <dbReference type="ARBA" id="ARBA00010072"/>
    </source>
</evidence>
<proteinExistence type="inferred from homology"/>
<feature type="transmembrane region" description="Helical" evidence="8">
    <location>
        <begin position="31"/>
        <end position="56"/>
    </location>
</feature>
<dbReference type="InterPro" id="IPR035906">
    <property type="entry name" value="MetI-like_sf"/>
</dbReference>